<keyword evidence="2" id="KW-1185">Reference proteome</keyword>
<dbReference type="EMBL" id="CAJPIZ010002665">
    <property type="protein sequence ID" value="CAG2105339.1"/>
    <property type="molecule type" value="Genomic_DNA"/>
</dbReference>
<evidence type="ECO:0000313" key="2">
    <source>
        <dbReference type="Proteomes" id="UP000759131"/>
    </source>
</evidence>
<name>A0A7R9KKD8_9ACAR</name>
<accession>A0A7R9KKD8</accession>
<proteinExistence type="predicted"/>
<sequence>MKTYLWLQGDICRNKTSTKNQNLINNNNEDIINKNYSDGSLVKCHLLDNDNNAFNLITGEVKSLDLNDDSSKLENNERGRKPRKCVTNLNTSGSEELETQGDQLNRIKAQRRNARSATTSTTPSITVKIDDMRSHRRSTSQPKEDIYISPLKSLKPQQIKSTTVSIYNTRSAIRRGKTVPIEDQTDKLKTTTDNQTDEISISSVKYLKKLNDNLNNAKNQISSNTKTGVWRHVVVPIHVVPVQEIISDSSSSSASNSESNAKPNSAKLDNWYAIPRRVKAIGSVTVWQLVVQKVQTIQ</sequence>
<reference evidence="1" key="1">
    <citation type="submission" date="2020-11" db="EMBL/GenBank/DDBJ databases">
        <authorList>
            <person name="Tran Van P."/>
        </authorList>
    </citation>
    <scope>NUCLEOTIDE SEQUENCE</scope>
</reference>
<evidence type="ECO:0000313" key="1">
    <source>
        <dbReference type="EMBL" id="CAD7624909.1"/>
    </source>
</evidence>
<gene>
    <name evidence="1" type="ORF">OSB1V03_LOCUS5347</name>
</gene>
<dbReference type="EMBL" id="OC857240">
    <property type="protein sequence ID" value="CAD7624909.1"/>
    <property type="molecule type" value="Genomic_DNA"/>
</dbReference>
<dbReference type="AlphaFoldDB" id="A0A7R9KKD8"/>
<dbReference type="Proteomes" id="UP000759131">
    <property type="component" value="Unassembled WGS sequence"/>
</dbReference>
<organism evidence="1">
    <name type="scientific">Medioppia subpectinata</name>
    <dbReference type="NCBI Taxonomy" id="1979941"/>
    <lineage>
        <taxon>Eukaryota</taxon>
        <taxon>Metazoa</taxon>
        <taxon>Ecdysozoa</taxon>
        <taxon>Arthropoda</taxon>
        <taxon>Chelicerata</taxon>
        <taxon>Arachnida</taxon>
        <taxon>Acari</taxon>
        <taxon>Acariformes</taxon>
        <taxon>Sarcoptiformes</taxon>
        <taxon>Oribatida</taxon>
        <taxon>Brachypylina</taxon>
        <taxon>Oppioidea</taxon>
        <taxon>Oppiidae</taxon>
        <taxon>Medioppia</taxon>
    </lineage>
</organism>
<protein>
    <submittedName>
        <fullName evidence="1">Uncharacterized protein</fullName>
    </submittedName>
</protein>